<reference evidence="1 2" key="1">
    <citation type="submission" date="2024-01" db="EMBL/GenBank/DDBJ databases">
        <title>The genomes of 5 underutilized Papilionoideae crops provide insights into root nodulation and disease resistance.</title>
        <authorList>
            <person name="Yuan L."/>
        </authorList>
    </citation>
    <scope>NUCLEOTIDE SEQUENCE [LARGE SCALE GENOMIC DNA]</scope>
    <source>
        <strain evidence="1">LY-2023</strain>
        <tissue evidence="1">Leaf</tissue>
    </source>
</reference>
<organism evidence="1 2">
    <name type="scientific">Clitoria ternatea</name>
    <name type="common">Butterfly pea</name>
    <dbReference type="NCBI Taxonomy" id="43366"/>
    <lineage>
        <taxon>Eukaryota</taxon>
        <taxon>Viridiplantae</taxon>
        <taxon>Streptophyta</taxon>
        <taxon>Embryophyta</taxon>
        <taxon>Tracheophyta</taxon>
        <taxon>Spermatophyta</taxon>
        <taxon>Magnoliopsida</taxon>
        <taxon>eudicotyledons</taxon>
        <taxon>Gunneridae</taxon>
        <taxon>Pentapetalae</taxon>
        <taxon>rosids</taxon>
        <taxon>fabids</taxon>
        <taxon>Fabales</taxon>
        <taxon>Fabaceae</taxon>
        <taxon>Papilionoideae</taxon>
        <taxon>50 kb inversion clade</taxon>
        <taxon>NPAAA clade</taxon>
        <taxon>indigoferoid/millettioid clade</taxon>
        <taxon>Phaseoleae</taxon>
        <taxon>Clitoria</taxon>
    </lineage>
</organism>
<evidence type="ECO:0000313" key="1">
    <source>
        <dbReference type="EMBL" id="KAK7264994.1"/>
    </source>
</evidence>
<dbReference type="AlphaFoldDB" id="A0AAN9EXS5"/>
<evidence type="ECO:0000313" key="2">
    <source>
        <dbReference type="Proteomes" id="UP001359559"/>
    </source>
</evidence>
<dbReference type="Proteomes" id="UP001359559">
    <property type="component" value="Unassembled WGS sequence"/>
</dbReference>
<gene>
    <name evidence="1" type="ORF">RJT34_32609</name>
</gene>
<proteinExistence type="predicted"/>
<sequence>MYWGEVKTVFCFRTSIAEGDQPFPISIWSANYLLHLHLLRSCMGVKGKEKKKVHSGSVGVVGALKAKEVVVKTISMETCIR</sequence>
<dbReference type="EMBL" id="JAYKXN010000008">
    <property type="protein sequence ID" value="KAK7264994.1"/>
    <property type="molecule type" value="Genomic_DNA"/>
</dbReference>
<protein>
    <submittedName>
        <fullName evidence="1">Uncharacterized protein</fullName>
    </submittedName>
</protein>
<keyword evidence="2" id="KW-1185">Reference proteome</keyword>
<name>A0AAN9EXS5_CLITE</name>
<accession>A0AAN9EXS5</accession>
<comment type="caution">
    <text evidence="1">The sequence shown here is derived from an EMBL/GenBank/DDBJ whole genome shotgun (WGS) entry which is preliminary data.</text>
</comment>